<evidence type="ECO:0000313" key="5">
    <source>
        <dbReference type="EMBL" id="CBY40560.1"/>
    </source>
</evidence>
<evidence type="ECO:0000259" key="4">
    <source>
        <dbReference type="PROSITE" id="PS50923"/>
    </source>
</evidence>
<dbReference type="PROSITE" id="PS50923">
    <property type="entry name" value="SUSHI"/>
    <property type="match status" value="2"/>
</dbReference>
<reference evidence="5" key="1">
    <citation type="journal article" date="2010" name="Science">
        <title>Plasticity of animal genome architecture unmasked by rapid evolution of a pelagic tunicate.</title>
        <authorList>
            <person name="Denoeud F."/>
            <person name="Henriet S."/>
            <person name="Mungpakdee S."/>
            <person name="Aury J.M."/>
            <person name="Da Silva C."/>
            <person name="Brinkmann H."/>
            <person name="Mikhaleva J."/>
            <person name="Olsen L.C."/>
            <person name="Jubin C."/>
            <person name="Canestro C."/>
            <person name="Bouquet J.M."/>
            <person name="Danks G."/>
            <person name="Poulain J."/>
            <person name="Campsteijn C."/>
            <person name="Adamski M."/>
            <person name="Cross I."/>
            <person name="Yadetie F."/>
            <person name="Muffato M."/>
            <person name="Louis A."/>
            <person name="Butcher S."/>
            <person name="Tsagkogeorga G."/>
            <person name="Konrad A."/>
            <person name="Singh S."/>
            <person name="Jensen M.F."/>
            <person name="Cong E.H."/>
            <person name="Eikeseth-Otteraa H."/>
            <person name="Noel B."/>
            <person name="Anthouard V."/>
            <person name="Porcel B.M."/>
            <person name="Kachouri-Lafond R."/>
            <person name="Nishino A."/>
            <person name="Ugolini M."/>
            <person name="Chourrout P."/>
            <person name="Nishida H."/>
            <person name="Aasland R."/>
            <person name="Huzurbazar S."/>
            <person name="Westhof E."/>
            <person name="Delsuc F."/>
            <person name="Lehrach H."/>
            <person name="Reinhardt R."/>
            <person name="Weissenbach J."/>
            <person name="Roy S.W."/>
            <person name="Artiguenave F."/>
            <person name="Postlethwait J.H."/>
            <person name="Manak J.R."/>
            <person name="Thompson E.M."/>
            <person name="Jaillon O."/>
            <person name="Du Pasquier L."/>
            <person name="Boudinot P."/>
            <person name="Liberles D.A."/>
            <person name="Volff J.N."/>
            <person name="Philippe H."/>
            <person name="Lenhard B."/>
            <person name="Roest Crollius H."/>
            <person name="Wincker P."/>
            <person name="Chourrout D."/>
        </authorList>
    </citation>
    <scope>NUCLEOTIDE SEQUENCE [LARGE SCALE GENOMIC DNA]</scope>
</reference>
<sequence>TTSTTTTSTTVTTSTSQEYIILNDFVNFTSTEAAHTTEIDAEFGEVETTESPYNIIYELSETETSSTAPPTTDEISSTSERRTLEVVNWARKIKGNKKDWQAFLDGTSTTEAPSTTTDYATTTIPVSTSIITTVTTSMPATARNPKFNTNTGLDRNSANRKTMHNSASKPGWAEKLIKPETRPLLERPVENQRAEVNEYDDYSAKPILPGTVAMAVKEVTEPERTNLPIDEPIVVQSEDKSAITFYPSLLKETFNQLPGLSKLEVTKLLSKFLSEYKEIIHDDVATTEEPVKTTTEIYTTDFTSTMTTNGNVNPFRGCPNLIPPEDGFLQYSDGLNSGSVVTYICSKGFEIKQKGAERKCICEDNGCVWSKKPRDCERKVGGGTGISTSEREKRREEKRKQRIEQREREKIAKESFSRKTKKTNAKKQASRPSSTAYARSLGGASVDTSGQFFNSLFVEKEDFYQEQAYHHTPTSEESKTPSSARSTNVVDTTCDPLILEHGQIFCSNHYNDGSKCTLSCLRGFNLQFTGRVVRCVCTQAGCHWNKPPQKCV</sequence>
<accession>E4YYN2</accession>
<organism evidence="5">
    <name type="scientific">Oikopleura dioica</name>
    <name type="common">Tunicate</name>
    <dbReference type="NCBI Taxonomy" id="34765"/>
    <lineage>
        <taxon>Eukaryota</taxon>
        <taxon>Metazoa</taxon>
        <taxon>Chordata</taxon>
        <taxon>Tunicata</taxon>
        <taxon>Appendicularia</taxon>
        <taxon>Copelata</taxon>
        <taxon>Oikopleuridae</taxon>
        <taxon>Oikopleura</taxon>
    </lineage>
</organism>
<feature type="region of interest" description="Disordered" evidence="3">
    <location>
        <begin position="468"/>
        <end position="488"/>
    </location>
</feature>
<keyword evidence="2" id="KW-0768">Sushi</keyword>
<dbReference type="SMART" id="SM00032">
    <property type="entry name" value="CCP"/>
    <property type="match status" value="2"/>
</dbReference>
<feature type="region of interest" description="Disordered" evidence="3">
    <location>
        <begin position="379"/>
        <end position="440"/>
    </location>
</feature>
<evidence type="ECO:0000256" key="1">
    <source>
        <dbReference type="ARBA" id="ARBA00023157"/>
    </source>
</evidence>
<dbReference type="EMBL" id="FN655986">
    <property type="protein sequence ID" value="CBY40560.1"/>
    <property type="molecule type" value="Genomic_DNA"/>
</dbReference>
<evidence type="ECO:0000256" key="3">
    <source>
        <dbReference type="SAM" id="MobiDB-lite"/>
    </source>
</evidence>
<keyword evidence="1" id="KW-1015">Disulfide bond</keyword>
<dbReference type="AlphaFoldDB" id="E4YYN2"/>
<dbReference type="Proteomes" id="UP000011014">
    <property type="component" value="Unassembled WGS sequence"/>
</dbReference>
<evidence type="ECO:0000256" key="2">
    <source>
        <dbReference type="PROSITE-ProRule" id="PRU00302"/>
    </source>
</evidence>
<dbReference type="InterPro" id="IPR000436">
    <property type="entry name" value="Sushi_SCR_CCP_dom"/>
</dbReference>
<gene>
    <name evidence="5" type="ORF">GSOID_T00022577001</name>
</gene>
<dbReference type="Pfam" id="PF00084">
    <property type="entry name" value="Sushi"/>
    <property type="match status" value="1"/>
</dbReference>
<feature type="compositionally biased region" description="Polar residues" evidence="3">
    <location>
        <begin position="146"/>
        <end position="168"/>
    </location>
</feature>
<protein>
    <recommendedName>
        <fullName evidence="4">Sushi domain-containing protein</fullName>
    </recommendedName>
</protein>
<dbReference type="SUPFAM" id="SSF57535">
    <property type="entry name" value="Complement control module/SCR domain"/>
    <property type="match status" value="2"/>
</dbReference>
<dbReference type="CDD" id="cd00033">
    <property type="entry name" value="CCP"/>
    <property type="match status" value="1"/>
</dbReference>
<feature type="non-terminal residue" evidence="5">
    <location>
        <position position="1"/>
    </location>
</feature>
<proteinExistence type="predicted"/>
<feature type="domain" description="Sushi" evidence="4">
    <location>
        <begin position="492"/>
        <end position="552"/>
    </location>
</feature>
<feature type="compositionally biased region" description="Basic residues" evidence="3">
    <location>
        <begin position="418"/>
        <end position="429"/>
    </location>
</feature>
<feature type="region of interest" description="Disordered" evidence="3">
    <location>
        <begin position="140"/>
        <end position="179"/>
    </location>
</feature>
<feature type="domain" description="Sushi" evidence="4">
    <location>
        <begin position="316"/>
        <end position="378"/>
    </location>
</feature>
<name>E4YYN2_OIKDI</name>
<dbReference type="InterPro" id="IPR035976">
    <property type="entry name" value="Sushi/SCR/CCP_sf"/>
</dbReference>
<comment type="caution">
    <text evidence="2">Lacks conserved residue(s) required for the propagation of feature annotation.</text>
</comment>
<dbReference type="Gene3D" id="2.10.70.10">
    <property type="entry name" value="Complement Module, domain 1"/>
    <property type="match status" value="2"/>
</dbReference>
<feature type="compositionally biased region" description="Basic and acidic residues" evidence="3">
    <location>
        <begin position="389"/>
        <end position="417"/>
    </location>
</feature>